<dbReference type="Proteomes" id="UP001597391">
    <property type="component" value="Unassembled WGS sequence"/>
</dbReference>
<evidence type="ECO:0000256" key="2">
    <source>
        <dbReference type="SAM" id="Phobius"/>
    </source>
</evidence>
<evidence type="ECO:0000313" key="4">
    <source>
        <dbReference type="Proteomes" id="UP001597391"/>
    </source>
</evidence>
<reference evidence="4" key="1">
    <citation type="journal article" date="2019" name="Int. J. Syst. Evol. Microbiol.">
        <title>The Global Catalogue of Microorganisms (GCM) 10K type strain sequencing project: providing services to taxonomists for standard genome sequencing and annotation.</title>
        <authorList>
            <consortium name="The Broad Institute Genomics Platform"/>
            <consortium name="The Broad Institute Genome Sequencing Center for Infectious Disease"/>
            <person name="Wu L."/>
            <person name="Ma J."/>
        </authorList>
    </citation>
    <scope>NUCLEOTIDE SEQUENCE [LARGE SCALE GENOMIC DNA]</scope>
    <source>
        <strain evidence="4">KCTC 33576</strain>
    </source>
</reference>
<name>A0ABW5XF97_9MICO</name>
<keyword evidence="2" id="KW-0812">Transmembrane</keyword>
<feature type="transmembrane region" description="Helical" evidence="2">
    <location>
        <begin position="252"/>
        <end position="269"/>
    </location>
</feature>
<evidence type="ECO:0000256" key="1">
    <source>
        <dbReference type="SAM" id="MobiDB-lite"/>
    </source>
</evidence>
<dbReference type="Pfam" id="PF14256">
    <property type="entry name" value="YwiC"/>
    <property type="match status" value="1"/>
</dbReference>
<accession>A0ABW5XF97</accession>
<proteinExistence type="predicted"/>
<dbReference type="RefSeq" id="WP_377466231.1">
    <property type="nucleotide sequence ID" value="NZ_JBHUOP010000003.1"/>
</dbReference>
<evidence type="ECO:0000313" key="3">
    <source>
        <dbReference type="EMBL" id="MFD2840398.1"/>
    </source>
</evidence>
<feature type="transmembrane region" description="Helical" evidence="2">
    <location>
        <begin position="106"/>
        <end position="123"/>
    </location>
</feature>
<keyword evidence="4" id="KW-1185">Reference proteome</keyword>
<feature type="transmembrane region" description="Helical" evidence="2">
    <location>
        <begin position="54"/>
        <end position="71"/>
    </location>
</feature>
<feature type="transmembrane region" description="Helical" evidence="2">
    <location>
        <begin position="130"/>
        <end position="150"/>
    </location>
</feature>
<feature type="transmembrane region" description="Helical" evidence="2">
    <location>
        <begin position="217"/>
        <end position="240"/>
    </location>
</feature>
<comment type="caution">
    <text evidence="3">The sequence shown here is derived from an EMBL/GenBank/DDBJ whole genome shotgun (WGS) entry which is preliminary data.</text>
</comment>
<protein>
    <submittedName>
        <fullName evidence="3">YwiC-like family protein</fullName>
    </submittedName>
</protein>
<dbReference type="InterPro" id="IPR025576">
    <property type="entry name" value="YwiC"/>
</dbReference>
<keyword evidence="2" id="KW-0472">Membrane</keyword>
<feature type="transmembrane region" description="Helical" evidence="2">
    <location>
        <begin position="83"/>
        <end position="100"/>
    </location>
</feature>
<feature type="transmembrane region" description="Helical" evidence="2">
    <location>
        <begin position="190"/>
        <end position="211"/>
    </location>
</feature>
<keyword evidence="2" id="KW-1133">Transmembrane helix</keyword>
<sequence>MRATQPSPATRPRKRKRRSPGWAPDQHGAWAMLAVPLLVGVVLGGPTWTHLTLAVTWFAGYFAFFAAGLWFKSRFKAKYLPPVRAYALIAGSLGVLLLVSAPHLMWWAPIFAPLLTVSLWLSYRRNERGLLNDFVTVVAACLMVSVAASAGSEAALGPLVWCAALVLFAYFFGTVLYVKTMIRERGSRAYLLASVGYHLATSLLPFALYLTVPAWRVQVGVLGSAMLTAFFGALAVRAVWVPRTSVTPKQIGVGEIVASAVLTVALLVLL</sequence>
<dbReference type="EMBL" id="JBHUOP010000003">
    <property type="protein sequence ID" value="MFD2840398.1"/>
    <property type="molecule type" value="Genomic_DNA"/>
</dbReference>
<organism evidence="3 4">
    <name type="scientific">Populibacterium corticicola</name>
    <dbReference type="NCBI Taxonomy" id="1812826"/>
    <lineage>
        <taxon>Bacteria</taxon>
        <taxon>Bacillati</taxon>
        <taxon>Actinomycetota</taxon>
        <taxon>Actinomycetes</taxon>
        <taxon>Micrococcales</taxon>
        <taxon>Jonesiaceae</taxon>
        <taxon>Populibacterium</taxon>
    </lineage>
</organism>
<feature type="transmembrane region" description="Helical" evidence="2">
    <location>
        <begin position="156"/>
        <end position="178"/>
    </location>
</feature>
<gene>
    <name evidence="3" type="ORF">ACFSYH_07405</name>
</gene>
<feature type="region of interest" description="Disordered" evidence="1">
    <location>
        <begin position="1"/>
        <end position="24"/>
    </location>
</feature>